<feature type="transmembrane region" description="Helical" evidence="7">
    <location>
        <begin position="39"/>
        <end position="59"/>
    </location>
</feature>
<dbReference type="InterPro" id="IPR058533">
    <property type="entry name" value="Cation_efflux_TM"/>
</dbReference>
<accession>A0A7V5LU60</accession>
<name>A0A7V5LU60_UNCW3</name>
<evidence type="ECO:0000256" key="3">
    <source>
        <dbReference type="ARBA" id="ARBA00022448"/>
    </source>
</evidence>
<proteinExistence type="inferred from homology"/>
<reference evidence="9" key="1">
    <citation type="journal article" date="2020" name="mSystems">
        <title>Genome- and Community-Level Interaction Insights into Carbon Utilization and Element Cycling Functions of Hydrothermarchaeota in Hydrothermal Sediment.</title>
        <authorList>
            <person name="Zhou Z."/>
            <person name="Liu Y."/>
            <person name="Xu W."/>
            <person name="Pan J."/>
            <person name="Luo Z.H."/>
            <person name="Li M."/>
        </authorList>
    </citation>
    <scope>NUCLEOTIDE SEQUENCE [LARGE SCALE GENOMIC DNA]</scope>
    <source>
        <strain evidence="9">HyVt-96</strain>
    </source>
</reference>
<dbReference type="EMBL" id="DRTX01000006">
    <property type="protein sequence ID" value="HHF52753.1"/>
    <property type="molecule type" value="Genomic_DNA"/>
</dbReference>
<evidence type="ECO:0000256" key="2">
    <source>
        <dbReference type="ARBA" id="ARBA00008114"/>
    </source>
</evidence>
<dbReference type="InterPro" id="IPR027469">
    <property type="entry name" value="Cation_efflux_TMD_sf"/>
</dbReference>
<feature type="non-terminal residue" evidence="9">
    <location>
        <position position="323"/>
    </location>
</feature>
<evidence type="ECO:0000256" key="5">
    <source>
        <dbReference type="ARBA" id="ARBA00022989"/>
    </source>
</evidence>
<keyword evidence="6 7" id="KW-0472">Membrane</keyword>
<dbReference type="Proteomes" id="UP000886050">
    <property type="component" value="Unassembled WGS sequence"/>
</dbReference>
<comment type="caution">
    <text evidence="9">The sequence shown here is derived from an EMBL/GenBank/DDBJ whole genome shotgun (WGS) entry which is preliminary data.</text>
</comment>
<feature type="transmembrane region" description="Helical" evidence="7">
    <location>
        <begin position="7"/>
        <end position="27"/>
    </location>
</feature>
<evidence type="ECO:0000256" key="7">
    <source>
        <dbReference type="SAM" id="Phobius"/>
    </source>
</evidence>
<evidence type="ECO:0000259" key="8">
    <source>
        <dbReference type="Pfam" id="PF01545"/>
    </source>
</evidence>
<keyword evidence="3" id="KW-0813">Transport</keyword>
<feature type="transmembrane region" description="Helical" evidence="7">
    <location>
        <begin position="110"/>
        <end position="131"/>
    </location>
</feature>
<organism evidence="9">
    <name type="scientific">candidate division WOR-3 bacterium</name>
    <dbReference type="NCBI Taxonomy" id="2052148"/>
    <lineage>
        <taxon>Bacteria</taxon>
        <taxon>Bacteria division WOR-3</taxon>
    </lineage>
</organism>
<dbReference type="InterPro" id="IPR050291">
    <property type="entry name" value="CDF_Transporter"/>
</dbReference>
<feature type="transmembrane region" description="Helical" evidence="7">
    <location>
        <begin position="151"/>
        <end position="168"/>
    </location>
</feature>
<dbReference type="GO" id="GO:0016020">
    <property type="term" value="C:membrane"/>
    <property type="evidence" value="ECO:0007669"/>
    <property type="project" value="UniProtKB-SubCell"/>
</dbReference>
<dbReference type="Pfam" id="PF01545">
    <property type="entry name" value="Cation_efflux"/>
    <property type="match status" value="1"/>
</dbReference>
<evidence type="ECO:0000256" key="1">
    <source>
        <dbReference type="ARBA" id="ARBA00004141"/>
    </source>
</evidence>
<dbReference type="Gene3D" id="1.20.1510.10">
    <property type="entry name" value="Cation efflux protein transmembrane domain"/>
    <property type="match status" value="1"/>
</dbReference>
<dbReference type="PANTHER" id="PTHR43840:SF15">
    <property type="entry name" value="MITOCHONDRIAL METAL TRANSPORTER 1-RELATED"/>
    <property type="match status" value="1"/>
</dbReference>
<sequence>MKRRKIFAALLSIFINIFLVVLKYILFKISGSLAIKADAFHSGTDILVSSLVFSGIIISSRETEGAKKSRFIIENIISIIVALFIFFIAFEVFRDVFFKPQPIIGKIPIAIAGTLLAVAITYFTSVFKIHVGKETGSPSLVADGYHTRSDMFSSIVVLAALFGHMIGIKFDKIAAIFIAVLIISTGVEILANAIRAFFLHYYSITSGGIVAIDQEIKKWLFRLRFVYFLRKHKKRILQIAILIFLIFYFVKSFYLIHAREIGVVQRFGKVVSTRLEPGIYFHPLWIFEKLHKLKIYEPQRIEIGFRTREKPTEEPPAYLWEFK</sequence>
<evidence type="ECO:0000256" key="6">
    <source>
        <dbReference type="ARBA" id="ARBA00023136"/>
    </source>
</evidence>
<feature type="transmembrane region" description="Helical" evidence="7">
    <location>
        <begin position="71"/>
        <end position="90"/>
    </location>
</feature>
<dbReference type="AlphaFoldDB" id="A0A7V5LU60"/>
<evidence type="ECO:0000313" key="9">
    <source>
        <dbReference type="EMBL" id="HHF52753.1"/>
    </source>
</evidence>
<comment type="subcellular location">
    <subcellularLocation>
        <location evidence="1">Membrane</location>
        <topology evidence="1">Multi-pass membrane protein</topology>
    </subcellularLocation>
</comment>
<feature type="domain" description="Cation efflux protein transmembrane" evidence="8">
    <location>
        <begin position="10"/>
        <end position="195"/>
    </location>
</feature>
<dbReference type="InterPro" id="IPR002524">
    <property type="entry name" value="Cation_efflux"/>
</dbReference>
<feature type="transmembrane region" description="Helical" evidence="7">
    <location>
        <begin position="236"/>
        <end position="256"/>
    </location>
</feature>
<dbReference type="SUPFAM" id="SSF161111">
    <property type="entry name" value="Cation efflux protein transmembrane domain-like"/>
    <property type="match status" value="1"/>
</dbReference>
<evidence type="ECO:0000256" key="4">
    <source>
        <dbReference type="ARBA" id="ARBA00022692"/>
    </source>
</evidence>
<dbReference type="NCBIfam" id="TIGR01297">
    <property type="entry name" value="CDF"/>
    <property type="match status" value="1"/>
</dbReference>
<gene>
    <name evidence="9" type="ORF">ENL43_00110</name>
</gene>
<protein>
    <submittedName>
        <fullName evidence="9">Cation diffusion facilitator family transporter</fullName>
    </submittedName>
</protein>
<dbReference type="PANTHER" id="PTHR43840">
    <property type="entry name" value="MITOCHONDRIAL METAL TRANSPORTER 1-RELATED"/>
    <property type="match status" value="1"/>
</dbReference>
<feature type="transmembrane region" description="Helical" evidence="7">
    <location>
        <begin position="174"/>
        <end position="194"/>
    </location>
</feature>
<keyword evidence="5 7" id="KW-1133">Transmembrane helix</keyword>
<dbReference type="GO" id="GO:0008324">
    <property type="term" value="F:monoatomic cation transmembrane transporter activity"/>
    <property type="evidence" value="ECO:0007669"/>
    <property type="project" value="InterPro"/>
</dbReference>
<keyword evidence="4 7" id="KW-0812">Transmembrane</keyword>
<comment type="similarity">
    <text evidence="2">Belongs to the cation diffusion facilitator (CDF) transporter (TC 2.A.4) family.</text>
</comment>